<dbReference type="EMBL" id="JADIML010000282">
    <property type="protein sequence ID" value="MBO8464237.1"/>
    <property type="molecule type" value="Genomic_DNA"/>
</dbReference>
<protein>
    <submittedName>
        <fullName evidence="1">Uncharacterized protein</fullName>
    </submittedName>
</protein>
<name>A0A9D9N8K6_9FIRM</name>
<dbReference type="Proteomes" id="UP000823618">
    <property type="component" value="Unassembled WGS sequence"/>
</dbReference>
<proteinExistence type="predicted"/>
<evidence type="ECO:0000313" key="2">
    <source>
        <dbReference type="Proteomes" id="UP000823618"/>
    </source>
</evidence>
<organism evidence="1 2">
    <name type="scientific">Candidatus Scybalomonas excrementavium</name>
    <dbReference type="NCBI Taxonomy" id="2840943"/>
    <lineage>
        <taxon>Bacteria</taxon>
        <taxon>Bacillati</taxon>
        <taxon>Bacillota</taxon>
        <taxon>Clostridia</taxon>
        <taxon>Lachnospirales</taxon>
        <taxon>Lachnospiraceae</taxon>
        <taxon>Lachnospiraceae incertae sedis</taxon>
        <taxon>Candidatus Scybalomonas</taxon>
    </lineage>
</organism>
<gene>
    <name evidence="1" type="ORF">IAC13_09930</name>
</gene>
<evidence type="ECO:0000313" key="1">
    <source>
        <dbReference type="EMBL" id="MBO8464237.1"/>
    </source>
</evidence>
<sequence length="192" mass="22935">MTEEVINKLPELFKDKLCTLKKASWDKSKKVSMCDSRIKVINFDNISKVYSKTKGLSSIPTSNDALYIDRNDKWYFIEFKNGSVDKSNIYRKLYDILIMLIELEIIPNIDFVRKNVHYILVYNSEKADVIPKSEGREENYKFFQRLSKSEVRLFDIDKFEKYLFEATHTYTKEEFLEKFVYPMEEQEKRAVV</sequence>
<reference evidence="1" key="2">
    <citation type="journal article" date="2021" name="PeerJ">
        <title>Extensive microbial diversity within the chicken gut microbiome revealed by metagenomics and culture.</title>
        <authorList>
            <person name="Gilroy R."/>
            <person name="Ravi A."/>
            <person name="Getino M."/>
            <person name="Pursley I."/>
            <person name="Horton D.L."/>
            <person name="Alikhan N.F."/>
            <person name="Baker D."/>
            <person name="Gharbi K."/>
            <person name="Hall N."/>
            <person name="Watson M."/>
            <person name="Adriaenssens E.M."/>
            <person name="Foster-Nyarko E."/>
            <person name="Jarju S."/>
            <person name="Secka A."/>
            <person name="Antonio M."/>
            <person name="Oren A."/>
            <person name="Chaudhuri R.R."/>
            <person name="La Ragione R."/>
            <person name="Hildebrand F."/>
            <person name="Pallen M.J."/>
        </authorList>
    </citation>
    <scope>NUCLEOTIDE SEQUENCE</scope>
    <source>
        <strain evidence="1">E3-2379</strain>
    </source>
</reference>
<dbReference type="AlphaFoldDB" id="A0A9D9N8K6"/>
<reference evidence="1" key="1">
    <citation type="submission" date="2020-10" db="EMBL/GenBank/DDBJ databases">
        <authorList>
            <person name="Gilroy R."/>
        </authorList>
    </citation>
    <scope>NUCLEOTIDE SEQUENCE</scope>
    <source>
        <strain evidence="1">E3-2379</strain>
    </source>
</reference>
<accession>A0A9D9N8K6</accession>
<comment type="caution">
    <text evidence="1">The sequence shown here is derived from an EMBL/GenBank/DDBJ whole genome shotgun (WGS) entry which is preliminary data.</text>
</comment>